<dbReference type="PANTHER" id="PTHR46656">
    <property type="entry name" value="PUTATIVE-RELATED"/>
    <property type="match status" value="1"/>
</dbReference>
<dbReference type="Gene3D" id="3.40.50.2000">
    <property type="entry name" value="Glycogen Phosphorylase B"/>
    <property type="match status" value="1"/>
</dbReference>
<evidence type="ECO:0000313" key="1">
    <source>
        <dbReference type="EMBL" id="CAE0504544.1"/>
    </source>
</evidence>
<dbReference type="AlphaFoldDB" id="A0A7S3R792"/>
<dbReference type="Pfam" id="PF13692">
    <property type="entry name" value="Glyco_trans_1_4"/>
    <property type="match status" value="1"/>
</dbReference>
<proteinExistence type="predicted"/>
<accession>A0A7S3R792</accession>
<dbReference type="SUPFAM" id="SSF53756">
    <property type="entry name" value="UDP-Glycosyltransferase/glycogen phosphorylase"/>
    <property type="match status" value="1"/>
</dbReference>
<evidence type="ECO:0008006" key="2">
    <source>
        <dbReference type="Google" id="ProtNLM"/>
    </source>
</evidence>
<gene>
    <name evidence="1" type="ORF">DTER00134_LOCUS19617</name>
</gene>
<reference evidence="1" key="1">
    <citation type="submission" date="2021-01" db="EMBL/GenBank/DDBJ databases">
        <authorList>
            <person name="Corre E."/>
            <person name="Pelletier E."/>
            <person name="Niang G."/>
            <person name="Scheremetjew M."/>
            <person name="Finn R."/>
            <person name="Kale V."/>
            <person name="Holt S."/>
            <person name="Cochrane G."/>
            <person name="Meng A."/>
            <person name="Brown T."/>
            <person name="Cohen L."/>
        </authorList>
    </citation>
    <scope>NUCLEOTIDE SEQUENCE</scope>
    <source>
        <strain evidence="1">CCMP1320</strain>
    </source>
</reference>
<dbReference type="PANTHER" id="PTHR46656:SF3">
    <property type="entry name" value="PUTATIVE-RELATED"/>
    <property type="match status" value="1"/>
</dbReference>
<organism evidence="1">
    <name type="scientific">Dunaliella tertiolecta</name>
    <name type="common">Green alga</name>
    <dbReference type="NCBI Taxonomy" id="3047"/>
    <lineage>
        <taxon>Eukaryota</taxon>
        <taxon>Viridiplantae</taxon>
        <taxon>Chlorophyta</taxon>
        <taxon>core chlorophytes</taxon>
        <taxon>Chlorophyceae</taxon>
        <taxon>CS clade</taxon>
        <taxon>Chlamydomonadales</taxon>
        <taxon>Dunaliellaceae</taxon>
        <taxon>Dunaliella</taxon>
    </lineage>
</organism>
<sequence>MEKLGLPAEWAGQQGHKLMLEVSRSEAATLQAHPALKSQAEYEAQAVRGPHPIRLKYNILYGGQVWSRGGYGNEAISFILGLLSNGLLAHENLWWVQAGDHPSEDVKLGMEPSVRQVLEEQNYRNMSKKLRPDLRDRPIVSIGHTFPNCWRTSNDDAGLGVQLVLQTAWNFVVHSLLGFPVDDSPCPHPNVYVKGRIVYRVGRTMFETEVLPHKLAAYADFVDEVWVPSSFNVESFQLAKIDPAKLFILPQGVNTTEFDPERHTPFNLSNATLVFGSSSSSSSSSSSRSSSKPFRFLSVFKWESRKGWDILLTGFFEEFKVDDNVELHIVTKETVQKIHDFRSYIRQAAAPLLNITESSQFDTLPRVYVHHRHIPDSLFPGLYRATDALVLPTHGEGWGRPQIEAMSMAKPVISTNWSGVATFLHEGVGYPIRVEGLVEAADEGANSFGWFKHQRWAQPSKQHLKELMRQVVRDPTAAAAKGAAARKYVVDHFSLLAVAHKLLAQLLRVQDIVDQLLAKR</sequence>
<name>A0A7S3R792_DUNTE</name>
<dbReference type="EMBL" id="HBIP01032227">
    <property type="protein sequence ID" value="CAE0504544.1"/>
    <property type="molecule type" value="Transcribed_RNA"/>
</dbReference>
<protein>
    <recommendedName>
        <fullName evidence="2">Glycosyl transferase family 1 domain-containing protein</fullName>
    </recommendedName>
</protein>